<evidence type="ECO:0000313" key="2">
    <source>
        <dbReference type="EMBL" id="PUZ25484.1"/>
    </source>
</evidence>
<dbReference type="OrthoDB" id="9807687at2"/>
<sequence length="328" mass="37855">MNFHLTFSINPLSPSIRYSDKILLMGSCFAEEMGTLLAQHKLHVTQNPHGILYNPLSITNALHSYLDGKLYTEADLFQHDDWWHSWDHHSRFSAYTPAQALEKINEAQRKGMALVEEADWLVITLGTAFSYQLKETGKLAGNCHKVPGSMFYKKMLTAEEIITALDNAMHRLFFRNRKVRIIFTISPVRYVRDGVVENNLSKAILLQAVHHMVNKFDRLHYFPAYELVMDDLRDYRFFKEDLVHPNATAIQYVWEHFTKYALAPAELSLMHAVQEIRQAMAHRPFGPETPQHRQFLARYAEKVRALQAAHPFIDLSPEAAYFGGQAPQ</sequence>
<dbReference type="Gene3D" id="3.40.50.1110">
    <property type="entry name" value="SGNH hydrolase"/>
    <property type="match status" value="1"/>
</dbReference>
<gene>
    <name evidence="2" type="ORF">DCC81_14455</name>
</gene>
<dbReference type="GO" id="GO:0016788">
    <property type="term" value="F:hydrolase activity, acting on ester bonds"/>
    <property type="evidence" value="ECO:0007669"/>
    <property type="project" value="UniProtKB-ARBA"/>
</dbReference>
<dbReference type="InterPro" id="IPR036514">
    <property type="entry name" value="SGNH_hydro_sf"/>
</dbReference>
<dbReference type="EMBL" id="QCYK01000002">
    <property type="protein sequence ID" value="PUZ25484.1"/>
    <property type="molecule type" value="Genomic_DNA"/>
</dbReference>
<keyword evidence="3" id="KW-1185">Reference proteome</keyword>
<name>A0A2T7BGS4_9BACT</name>
<dbReference type="RefSeq" id="WP_108687324.1">
    <property type="nucleotide sequence ID" value="NZ_QCYK01000002.1"/>
</dbReference>
<reference evidence="2 3" key="1">
    <citation type="submission" date="2018-04" db="EMBL/GenBank/DDBJ databases">
        <title>Chitinophaga fuyangensis sp. nov., isolated from soil in a chemical factory.</title>
        <authorList>
            <person name="Chen K."/>
        </authorList>
    </citation>
    <scope>NUCLEOTIDE SEQUENCE [LARGE SCALE GENOMIC DNA]</scope>
    <source>
        <strain evidence="2 3">LY-1</strain>
    </source>
</reference>
<organism evidence="2 3">
    <name type="scientific">Chitinophaga parva</name>
    <dbReference type="NCBI Taxonomy" id="2169414"/>
    <lineage>
        <taxon>Bacteria</taxon>
        <taxon>Pseudomonadati</taxon>
        <taxon>Bacteroidota</taxon>
        <taxon>Chitinophagia</taxon>
        <taxon>Chitinophagales</taxon>
        <taxon>Chitinophagaceae</taxon>
        <taxon>Chitinophaga</taxon>
    </lineage>
</organism>
<accession>A0A2T7BGS4</accession>
<dbReference type="Pfam" id="PF08885">
    <property type="entry name" value="GSCFA"/>
    <property type="match status" value="1"/>
</dbReference>
<dbReference type="InterPro" id="IPR014982">
    <property type="entry name" value="GSCFA"/>
</dbReference>
<evidence type="ECO:0000313" key="3">
    <source>
        <dbReference type="Proteomes" id="UP000244450"/>
    </source>
</evidence>
<protein>
    <submittedName>
        <fullName evidence="2">GSCFA domain-containing protein</fullName>
    </submittedName>
</protein>
<feature type="domain" description="GSCFA" evidence="1">
    <location>
        <begin position="21"/>
        <end position="257"/>
    </location>
</feature>
<comment type="caution">
    <text evidence="2">The sequence shown here is derived from an EMBL/GenBank/DDBJ whole genome shotgun (WGS) entry which is preliminary data.</text>
</comment>
<dbReference type="Proteomes" id="UP000244450">
    <property type="component" value="Unassembled WGS sequence"/>
</dbReference>
<dbReference type="SUPFAM" id="SSF52266">
    <property type="entry name" value="SGNH hydrolase"/>
    <property type="match status" value="1"/>
</dbReference>
<proteinExistence type="predicted"/>
<dbReference type="AlphaFoldDB" id="A0A2T7BGS4"/>
<evidence type="ECO:0000259" key="1">
    <source>
        <dbReference type="Pfam" id="PF08885"/>
    </source>
</evidence>